<reference evidence="6 7" key="1">
    <citation type="submission" date="2019-12" db="EMBL/GenBank/DDBJ databases">
        <authorList>
            <person name="Scholz U."/>
            <person name="Mascher M."/>
            <person name="Fiebig A."/>
        </authorList>
    </citation>
    <scope>NUCLEOTIDE SEQUENCE</scope>
</reference>
<gene>
    <name evidence="6" type="ORF">SI7747_11014411</name>
</gene>
<dbReference type="EMBL" id="CACRZD030000011">
    <property type="protein sequence ID" value="CAA6668017.1"/>
    <property type="molecule type" value="Genomic_DNA"/>
</dbReference>
<proteinExistence type="inferred from homology"/>
<dbReference type="PANTHER" id="PTHR31263">
    <property type="entry name" value="CELLULASE FAMILY PROTEIN (AFU_ORTHOLOGUE AFUA_5G14560)"/>
    <property type="match status" value="1"/>
</dbReference>
<keyword evidence="7" id="KW-1185">Reference proteome</keyword>
<dbReference type="InterPro" id="IPR001547">
    <property type="entry name" value="Glyco_hydro_5"/>
</dbReference>
<evidence type="ECO:0000256" key="3">
    <source>
        <dbReference type="ARBA" id="ARBA00023295"/>
    </source>
</evidence>
<dbReference type="AlphaFoldDB" id="A0A7I8JCZ6"/>
<evidence type="ECO:0000313" key="7">
    <source>
        <dbReference type="Proteomes" id="UP001189122"/>
    </source>
</evidence>
<dbReference type="Pfam" id="PF00150">
    <property type="entry name" value="Cellulase"/>
    <property type="match status" value="1"/>
</dbReference>
<feature type="domain" description="Glycoside hydrolase family 5" evidence="5">
    <location>
        <begin position="112"/>
        <end position="274"/>
    </location>
</feature>
<organism evidence="6">
    <name type="scientific">Spirodela intermedia</name>
    <name type="common">Intermediate duckweed</name>
    <dbReference type="NCBI Taxonomy" id="51605"/>
    <lineage>
        <taxon>Eukaryota</taxon>
        <taxon>Viridiplantae</taxon>
        <taxon>Streptophyta</taxon>
        <taxon>Embryophyta</taxon>
        <taxon>Tracheophyta</taxon>
        <taxon>Spermatophyta</taxon>
        <taxon>Magnoliopsida</taxon>
        <taxon>Liliopsida</taxon>
        <taxon>Araceae</taxon>
        <taxon>Lemnoideae</taxon>
        <taxon>Spirodela</taxon>
    </lineage>
</organism>
<dbReference type="InterPro" id="IPR017853">
    <property type="entry name" value="GH"/>
</dbReference>
<dbReference type="SUPFAM" id="SSF51445">
    <property type="entry name" value="(Trans)glycosidases"/>
    <property type="match status" value="1"/>
</dbReference>
<dbReference type="GO" id="GO:0004553">
    <property type="term" value="F:hydrolase activity, hydrolyzing O-glycosyl compounds"/>
    <property type="evidence" value="ECO:0007669"/>
    <property type="project" value="InterPro"/>
</dbReference>
<dbReference type="GO" id="GO:0000272">
    <property type="term" value="P:polysaccharide catabolic process"/>
    <property type="evidence" value="ECO:0007669"/>
    <property type="project" value="InterPro"/>
</dbReference>
<evidence type="ECO:0000256" key="1">
    <source>
        <dbReference type="ARBA" id="ARBA00005641"/>
    </source>
</evidence>
<comment type="similarity">
    <text evidence="1 4">Belongs to the glycosyl hydrolase 5 (cellulase A) family.</text>
</comment>
<keyword evidence="2 4" id="KW-0378">Hydrolase</keyword>
<evidence type="ECO:0000313" key="6">
    <source>
        <dbReference type="EMBL" id="CAA2628770.1"/>
    </source>
</evidence>
<evidence type="ECO:0000259" key="5">
    <source>
        <dbReference type="Pfam" id="PF00150"/>
    </source>
</evidence>
<accession>A0A7I8JCZ6</accession>
<dbReference type="Gene3D" id="3.20.20.80">
    <property type="entry name" value="Glycosidases"/>
    <property type="match status" value="1"/>
</dbReference>
<dbReference type="Proteomes" id="UP001189122">
    <property type="component" value="Unassembled WGS sequence"/>
</dbReference>
<sequence>MEPMVAEGLGKQPLAVISGQIAAMGFNCVRLTWALFMLTNDSLSSLTVVESLRRLGLAESAAGVEVNNPKLAHLSVVQAFQQAGVVLQQVRRQWLLRRRVLRPGEWLRGLSLMAALFNGSSSVVAMSLRNELRGPRQNLTDWYRYMQIGAEAVHSANPDVLVILSGLDYDKDLSFLAEKPVELSFSGKLVFELHWYGFSDDGDWERGNPNEVCGSVVGNLTERGLFLLEQGHPLFLSEFGLDQRALSLADARFLSCLTAMAAELDLDWALWALQGSYYLREGTLAYDETYGILTWSWCEPRNSFFLPRISTLQSPLRGPGLSENSEFQMIFHPSTGQCILKNPKTNELELGSCADTEAWSFQGGSLAMEGTELHLLADGVGEPARVGPSGGGGGSIWRLISDSKMNHGVLGCGAEAGGGGGVVTNLCKCLTKEELPCDPQSQWFKVVSSTRSLRWRRRPLASHGGASGRRTWIATD</sequence>
<dbReference type="PANTHER" id="PTHR31263:SF66">
    <property type="entry name" value="OS04G0481000 PROTEIN"/>
    <property type="match status" value="1"/>
</dbReference>
<name>A0A7I8JCZ6_SPIIN</name>
<protein>
    <recommendedName>
        <fullName evidence="5">Glycoside hydrolase family 5 domain-containing protein</fullName>
    </recommendedName>
</protein>
<evidence type="ECO:0000256" key="2">
    <source>
        <dbReference type="ARBA" id="ARBA00022801"/>
    </source>
</evidence>
<evidence type="ECO:0000256" key="4">
    <source>
        <dbReference type="RuleBase" id="RU361153"/>
    </source>
</evidence>
<dbReference type="EMBL" id="LR743598">
    <property type="protein sequence ID" value="CAA2628770.1"/>
    <property type="molecule type" value="Genomic_DNA"/>
</dbReference>
<keyword evidence="3 4" id="KW-0326">Glycosidase</keyword>